<dbReference type="Pfam" id="PF13442">
    <property type="entry name" value="Cytochrome_CBB3"/>
    <property type="match status" value="2"/>
</dbReference>
<evidence type="ECO:0000256" key="16">
    <source>
        <dbReference type="ARBA" id="ARBA00023002"/>
    </source>
</evidence>
<evidence type="ECO:0000256" key="24">
    <source>
        <dbReference type="SAM" id="Phobius"/>
    </source>
</evidence>
<evidence type="ECO:0000313" key="27">
    <source>
        <dbReference type="EMBL" id="SSY71207.1"/>
    </source>
</evidence>
<evidence type="ECO:0000256" key="15">
    <source>
        <dbReference type="ARBA" id="ARBA00022989"/>
    </source>
</evidence>
<dbReference type="PROSITE" id="PS51123">
    <property type="entry name" value="OMPA_2"/>
    <property type="match status" value="1"/>
</dbReference>
<evidence type="ECO:0000256" key="17">
    <source>
        <dbReference type="ARBA" id="ARBA00023004"/>
    </source>
</evidence>
<feature type="domain" description="OmpA-like" evidence="26">
    <location>
        <begin position="390"/>
        <end position="498"/>
    </location>
</feature>
<dbReference type="PRINTS" id="PR01021">
    <property type="entry name" value="OMPADOMAIN"/>
</dbReference>
<keyword evidence="15 24" id="KW-1133">Transmembrane helix</keyword>
<dbReference type="STRING" id="1120980.GCA_000745955_02022"/>
<gene>
    <name evidence="27" type="primary">ccoP2</name>
    <name evidence="27" type="ORF">NCTC10283_01347</name>
</gene>
<evidence type="ECO:0000259" key="25">
    <source>
        <dbReference type="PROSITE" id="PS51007"/>
    </source>
</evidence>
<keyword evidence="17 21" id="KW-0408">Iron</keyword>
<dbReference type="InterPro" id="IPR036909">
    <property type="entry name" value="Cyt_c-like_dom_sf"/>
</dbReference>
<dbReference type="Gene3D" id="1.10.760.10">
    <property type="entry name" value="Cytochrome c-like domain"/>
    <property type="match status" value="2"/>
</dbReference>
<dbReference type="CDD" id="cd07185">
    <property type="entry name" value="OmpA_C-like"/>
    <property type="match status" value="1"/>
</dbReference>
<dbReference type="InterPro" id="IPR038414">
    <property type="entry name" value="CcoP_N_sf"/>
</dbReference>
<comment type="pathway">
    <text evidence="3">Energy metabolism; oxidative phosphorylation.</text>
</comment>
<evidence type="ECO:0000256" key="5">
    <source>
        <dbReference type="ARBA" id="ARBA00022448"/>
    </source>
</evidence>
<keyword evidence="16" id="KW-0560">Oxidoreductase</keyword>
<dbReference type="InterPro" id="IPR006664">
    <property type="entry name" value="OMP_bac"/>
</dbReference>
<evidence type="ECO:0000256" key="4">
    <source>
        <dbReference type="ARBA" id="ARBA00006113"/>
    </source>
</evidence>
<evidence type="ECO:0000313" key="28">
    <source>
        <dbReference type="Proteomes" id="UP000254209"/>
    </source>
</evidence>
<dbReference type="UniPathway" id="UPA00705"/>
<evidence type="ECO:0000256" key="9">
    <source>
        <dbReference type="ARBA" id="ARBA00022660"/>
    </source>
</evidence>
<evidence type="ECO:0000256" key="8">
    <source>
        <dbReference type="ARBA" id="ARBA00022617"/>
    </source>
</evidence>
<dbReference type="PRINTS" id="PR00605">
    <property type="entry name" value="CYTCHROMECIC"/>
</dbReference>
<evidence type="ECO:0000256" key="21">
    <source>
        <dbReference type="PROSITE-ProRule" id="PRU00433"/>
    </source>
</evidence>
<dbReference type="SUPFAM" id="SSF103088">
    <property type="entry name" value="OmpA-like"/>
    <property type="match status" value="1"/>
</dbReference>
<keyword evidence="14" id="KW-0249">Electron transport</keyword>
<keyword evidence="5" id="KW-0813">Transport</keyword>
<dbReference type="Gene3D" id="3.30.1330.60">
    <property type="entry name" value="OmpA-like domain"/>
    <property type="match status" value="1"/>
</dbReference>
<comment type="cofactor">
    <cofactor evidence="1">
        <name>heme c</name>
        <dbReference type="ChEBI" id="CHEBI:61717"/>
    </cofactor>
</comment>
<keyword evidence="13" id="KW-0375">Hydrogen ion transport</keyword>
<keyword evidence="7" id="KW-0997">Cell inner membrane</keyword>
<dbReference type="EMBL" id="UFSO01000002">
    <property type="protein sequence ID" value="SSY71207.1"/>
    <property type="molecule type" value="Genomic_DNA"/>
</dbReference>
<dbReference type="GO" id="GO:0005506">
    <property type="term" value="F:iron ion binding"/>
    <property type="evidence" value="ECO:0007669"/>
    <property type="project" value="InterPro"/>
</dbReference>
<evidence type="ECO:0000256" key="18">
    <source>
        <dbReference type="ARBA" id="ARBA00023065"/>
    </source>
</evidence>
<evidence type="ECO:0000256" key="1">
    <source>
        <dbReference type="ARBA" id="ARBA00001926"/>
    </source>
</evidence>
<dbReference type="GO" id="GO:1902600">
    <property type="term" value="P:proton transmembrane transport"/>
    <property type="evidence" value="ECO:0007669"/>
    <property type="project" value="UniProtKB-KW"/>
</dbReference>
<feature type="domain" description="Cytochrome c" evidence="25">
    <location>
        <begin position="136"/>
        <end position="216"/>
    </location>
</feature>
<sequence>MEHSQFTSPFWHYYICAIVVGGLIWVTWLLLSQNTVKHKKDEDVQTTGHSWDGIEEYNNPLPKWWFWMFLMTILFSVGYLILYPGLGDYKGIGFNGKPWTSVNQYEAEMAKGDANFHENYGKFAAMSVEDTAKDPQAMAVGENLFGVYCIQCHGADAQGSKGFPNLTDADWLWGGTPEKIKESITHGRVGVMAPWGVALGGEERVKDVAHHVMSLSGMEHNDERAVRGKEIFAANCAVCHAADGSGTQGTAPNLTDDTWLWGNSEKAIIETITGGRHGQMPAWKGFLTDDKIHLLTAYVWGKSHPDGAALPTDTKNFVGGKTDGAAVETPAQETPKVEEAAPVQVASSVAETASEAASAVQAASESSAPVAASETTQPATPATVPASDKAEVKVENGIVKFYFASGKSAIAAGADKATAEVVAAAKAGKKLVISGFADSTGNAAANEKLSKRRAEVVQAYLIKQGVKKTSIVMKKPESSVGAQGNNAEGRRVEVKIQD</sequence>
<keyword evidence="12" id="KW-0677">Repeat</keyword>
<keyword evidence="18" id="KW-0406">Ion transport</keyword>
<dbReference type="NCBIfam" id="TIGR00782">
    <property type="entry name" value="ccoP"/>
    <property type="match status" value="1"/>
</dbReference>
<evidence type="ECO:0000256" key="20">
    <source>
        <dbReference type="ARBA" id="ARBA00029635"/>
    </source>
</evidence>
<dbReference type="InterPro" id="IPR008168">
    <property type="entry name" value="Cyt_C_IC"/>
</dbReference>
<evidence type="ECO:0000256" key="11">
    <source>
        <dbReference type="ARBA" id="ARBA00022723"/>
    </source>
</evidence>
<accession>A0A376BN43</accession>
<dbReference type="InterPro" id="IPR006665">
    <property type="entry name" value="OmpA-like"/>
</dbReference>
<comment type="similarity">
    <text evidence="4">Belongs to the CcoP / FixP family.</text>
</comment>
<dbReference type="Pfam" id="PF00691">
    <property type="entry name" value="OmpA"/>
    <property type="match status" value="1"/>
</dbReference>
<dbReference type="InterPro" id="IPR032858">
    <property type="entry name" value="CcoP_N"/>
</dbReference>
<dbReference type="GO" id="GO:0016491">
    <property type="term" value="F:oxidoreductase activity"/>
    <property type="evidence" value="ECO:0007669"/>
    <property type="project" value="UniProtKB-KW"/>
</dbReference>
<dbReference type="InterPro" id="IPR004678">
    <property type="entry name" value="Cyt_c_oxidase_cbb3_su3"/>
</dbReference>
<protein>
    <recommendedName>
        <fullName evidence="20">Cytochrome c oxidase subunit III</fullName>
    </recommendedName>
</protein>
<organism evidence="27 28">
    <name type="scientific">Alysiella crassa</name>
    <dbReference type="NCBI Taxonomy" id="153491"/>
    <lineage>
        <taxon>Bacteria</taxon>
        <taxon>Pseudomonadati</taxon>
        <taxon>Pseudomonadota</taxon>
        <taxon>Betaproteobacteria</taxon>
        <taxon>Neisseriales</taxon>
        <taxon>Neisseriaceae</taxon>
        <taxon>Alysiella</taxon>
    </lineage>
</organism>
<keyword evidence="10 24" id="KW-0812">Transmembrane</keyword>
<feature type="transmembrane region" description="Helical" evidence="24">
    <location>
        <begin position="12"/>
        <end position="31"/>
    </location>
</feature>
<dbReference type="OrthoDB" id="9811281at2"/>
<evidence type="ECO:0000256" key="10">
    <source>
        <dbReference type="ARBA" id="ARBA00022692"/>
    </source>
</evidence>
<feature type="domain" description="Cytochrome c" evidence="25">
    <location>
        <begin position="223"/>
        <end position="303"/>
    </location>
</feature>
<proteinExistence type="inferred from homology"/>
<feature type="compositionally biased region" description="Basic and acidic residues" evidence="23">
    <location>
        <begin position="488"/>
        <end position="498"/>
    </location>
</feature>
<dbReference type="Pfam" id="PF14715">
    <property type="entry name" value="FixP_N"/>
    <property type="match status" value="1"/>
</dbReference>
<evidence type="ECO:0000256" key="3">
    <source>
        <dbReference type="ARBA" id="ARBA00004673"/>
    </source>
</evidence>
<keyword evidence="11 21" id="KW-0479">Metal-binding</keyword>
<feature type="region of interest" description="Disordered" evidence="23">
    <location>
        <begin position="368"/>
        <end position="388"/>
    </location>
</feature>
<feature type="region of interest" description="Disordered" evidence="23">
    <location>
        <begin position="476"/>
        <end position="498"/>
    </location>
</feature>
<dbReference type="Proteomes" id="UP000254209">
    <property type="component" value="Unassembled WGS sequence"/>
</dbReference>
<dbReference type="InterPro" id="IPR050597">
    <property type="entry name" value="Cytochrome_c_Oxidase_Subunit"/>
</dbReference>
<evidence type="ECO:0000256" key="13">
    <source>
        <dbReference type="ARBA" id="ARBA00022781"/>
    </source>
</evidence>
<keyword evidence="9" id="KW-0679">Respiratory chain</keyword>
<dbReference type="GO" id="GO:0009055">
    <property type="term" value="F:electron transfer activity"/>
    <property type="evidence" value="ECO:0007669"/>
    <property type="project" value="InterPro"/>
</dbReference>
<comment type="subcellular location">
    <subcellularLocation>
        <location evidence="2">Cell inner membrane</location>
    </subcellularLocation>
</comment>
<evidence type="ECO:0000256" key="22">
    <source>
        <dbReference type="PROSITE-ProRule" id="PRU00473"/>
    </source>
</evidence>
<evidence type="ECO:0000256" key="12">
    <source>
        <dbReference type="ARBA" id="ARBA00022737"/>
    </source>
</evidence>
<dbReference type="AlphaFoldDB" id="A0A376BN43"/>
<evidence type="ECO:0000256" key="14">
    <source>
        <dbReference type="ARBA" id="ARBA00022982"/>
    </source>
</evidence>
<evidence type="ECO:0000259" key="26">
    <source>
        <dbReference type="PROSITE" id="PS51123"/>
    </source>
</evidence>
<dbReference type="PANTHER" id="PTHR33751:SF1">
    <property type="entry name" value="CBB3-TYPE CYTOCHROME C OXIDASE SUBUNIT FIXP"/>
    <property type="match status" value="1"/>
</dbReference>
<dbReference type="RefSeq" id="WP_084693579.1">
    <property type="nucleotide sequence ID" value="NZ_CP091519.2"/>
</dbReference>
<keyword evidence="19 22" id="KW-0472">Membrane</keyword>
<feature type="compositionally biased region" description="Low complexity" evidence="23">
    <location>
        <begin position="368"/>
        <end position="386"/>
    </location>
</feature>
<keyword evidence="28" id="KW-1185">Reference proteome</keyword>
<feature type="transmembrane region" description="Helical" evidence="24">
    <location>
        <begin position="64"/>
        <end position="82"/>
    </location>
</feature>
<dbReference type="GO" id="GO:0006119">
    <property type="term" value="P:oxidative phosphorylation"/>
    <property type="evidence" value="ECO:0007669"/>
    <property type="project" value="UniProtKB-UniPathway"/>
</dbReference>
<dbReference type="GO" id="GO:0020037">
    <property type="term" value="F:heme binding"/>
    <property type="evidence" value="ECO:0007669"/>
    <property type="project" value="InterPro"/>
</dbReference>
<dbReference type="InterPro" id="IPR009056">
    <property type="entry name" value="Cyt_c-like_dom"/>
</dbReference>
<evidence type="ECO:0000256" key="7">
    <source>
        <dbReference type="ARBA" id="ARBA00022519"/>
    </source>
</evidence>
<name>A0A376BN43_9NEIS</name>
<evidence type="ECO:0000256" key="23">
    <source>
        <dbReference type="SAM" id="MobiDB-lite"/>
    </source>
</evidence>
<evidence type="ECO:0000256" key="2">
    <source>
        <dbReference type="ARBA" id="ARBA00004533"/>
    </source>
</evidence>
<keyword evidence="6" id="KW-1003">Cell membrane</keyword>
<dbReference type="SUPFAM" id="SSF46626">
    <property type="entry name" value="Cytochrome c"/>
    <property type="match status" value="2"/>
</dbReference>
<reference evidence="27 28" key="1">
    <citation type="submission" date="2018-06" db="EMBL/GenBank/DDBJ databases">
        <authorList>
            <consortium name="Pathogen Informatics"/>
            <person name="Doyle S."/>
        </authorList>
    </citation>
    <scope>NUCLEOTIDE SEQUENCE [LARGE SCALE GENOMIC DNA]</scope>
    <source>
        <strain evidence="27 28">NCTC10283</strain>
    </source>
</reference>
<evidence type="ECO:0000256" key="6">
    <source>
        <dbReference type="ARBA" id="ARBA00022475"/>
    </source>
</evidence>
<dbReference type="InterPro" id="IPR036737">
    <property type="entry name" value="OmpA-like_sf"/>
</dbReference>
<evidence type="ECO:0000256" key="19">
    <source>
        <dbReference type="ARBA" id="ARBA00023136"/>
    </source>
</evidence>
<dbReference type="GO" id="GO:0005886">
    <property type="term" value="C:plasma membrane"/>
    <property type="evidence" value="ECO:0007669"/>
    <property type="project" value="UniProtKB-SubCell"/>
</dbReference>
<dbReference type="PANTHER" id="PTHR33751">
    <property type="entry name" value="CBB3-TYPE CYTOCHROME C OXIDASE SUBUNIT FIXP"/>
    <property type="match status" value="1"/>
</dbReference>
<dbReference type="Gene3D" id="6.10.280.130">
    <property type="match status" value="1"/>
</dbReference>
<dbReference type="PROSITE" id="PS51007">
    <property type="entry name" value="CYTC"/>
    <property type="match status" value="2"/>
</dbReference>
<keyword evidence="8 21" id="KW-0349">Heme</keyword>